<reference evidence="1" key="1">
    <citation type="submission" date="2021-05" db="EMBL/GenBank/DDBJ databases">
        <title>Comparative genomics of three Colletotrichum scovillei strains and genetic complementation revealed genes involved fungal growth and virulence on chili pepper.</title>
        <authorList>
            <person name="Hsieh D.-K."/>
            <person name="Chuang S.-C."/>
            <person name="Chen C.-Y."/>
            <person name="Chao Y.-T."/>
            <person name="Lu M.-Y.J."/>
            <person name="Lee M.-H."/>
            <person name="Shih M.-C."/>
        </authorList>
    </citation>
    <scope>NUCLEOTIDE SEQUENCE</scope>
    <source>
        <strain evidence="1">Coll-153</strain>
    </source>
</reference>
<proteinExistence type="predicted"/>
<protein>
    <submittedName>
        <fullName evidence="1">Uncharacterized protein</fullName>
    </submittedName>
</protein>
<keyword evidence="2" id="KW-1185">Reference proteome</keyword>
<sequence length="33" mass="3960">MSLLIVWTAILSFGFRDHNDDELRIMKVMRMGY</sequence>
<dbReference type="AlphaFoldDB" id="A0A9P7ULM1"/>
<evidence type="ECO:0000313" key="2">
    <source>
        <dbReference type="Proteomes" id="UP000699042"/>
    </source>
</evidence>
<dbReference type="EMBL" id="JAESDN010000002">
    <property type="protein sequence ID" value="KAG7055915.1"/>
    <property type="molecule type" value="Genomic_DNA"/>
</dbReference>
<gene>
    <name evidence="1" type="ORF">JMJ77_008366</name>
</gene>
<accession>A0A9P7ULM1</accession>
<organism evidence="1 2">
    <name type="scientific">Colletotrichum scovillei</name>
    <dbReference type="NCBI Taxonomy" id="1209932"/>
    <lineage>
        <taxon>Eukaryota</taxon>
        <taxon>Fungi</taxon>
        <taxon>Dikarya</taxon>
        <taxon>Ascomycota</taxon>
        <taxon>Pezizomycotina</taxon>
        <taxon>Sordariomycetes</taxon>
        <taxon>Hypocreomycetidae</taxon>
        <taxon>Glomerellales</taxon>
        <taxon>Glomerellaceae</taxon>
        <taxon>Colletotrichum</taxon>
        <taxon>Colletotrichum acutatum species complex</taxon>
    </lineage>
</organism>
<dbReference type="Proteomes" id="UP000699042">
    <property type="component" value="Unassembled WGS sequence"/>
</dbReference>
<evidence type="ECO:0000313" key="1">
    <source>
        <dbReference type="EMBL" id="KAG7055915.1"/>
    </source>
</evidence>
<comment type="caution">
    <text evidence="1">The sequence shown here is derived from an EMBL/GenBank/DDBJ whole genome shotgun (WGS) entry which is preliminary data.</text>
</comment>
<name>A0A9P7ULM1_9PEZI</name>